<protein>
    <submittedName>
        <fullName evidence="2">Putative secreted protein</fullName>
    </submittedName>
</protein>
<evidence type="ECO:0000256" key="1">
    <source>
        <dbReference type="SAM" id="MobiDB-lite"/>
    </source>
</evidence>
<name>A0A2M4B7B0_9DIPT</name>
<dbReference type="AlphaFoldDB" id="A0A2M4B7B0"/>
<feature type="region of interest" description="Disordered" evidence="1">
    <location>
        <begin position="29"/>
        <end position="75"/>
    </location>
</feature>
<organism evidence="2">
    <name type="scientific">Anopheles triannulatus</name>
    <dbReference type="NCBI Taxonomy" id="58253"/>
    <lineage>
        <taxon>Eukaryota</taxon>
        <taxon>Metazoa</taxon>
        <taxon>Ecdysozoa</taxon>
        <taxon>Arthropoda</taxon>
        <taxon>Hexapoda</taxon>
        <taxon>Insecta</taxon>
        <taxon>Pterygota</taxon>
        <taxon>Neoptera</taxon>
        <taxon>Endopterygota</taxon>
        <taxon>Diptera</taxon>
        <taxon>Nematocera</taxon>
        <taxon>Culicoidea</taxon>
        <taxon>Culicidae</taxon>
        <taxon>Anophelinae</taxon>
        <taxon>Anopheles</taxon>
    </lineage>
</organism>
<proteinExistence type="predicted"/>
<sequence length="75" mass="8421">MWPRPGQVVLSLSLIHGETTPVRELVVPTTTTTTTDNDNIKGERNQNQPHTASHERTSEHIAEPEEQRVSLLIEP</sequence>
<reference evidence="2" key="1">
    <citation type="submission" date="2018-01" db="EMBL/GenBank/DDBJ databases">
        <title>An insight into the sialome of Amazonian anophelines.</title>
        <authorList>
            <person name="Ribeiro J.M."/>
            <person name="Scarpassa V."/>
            <person name="Calvo E."/>
        </authorList>
    </citation>
    <scope>NUCLEOTIDE SEQUENCE</scope>
    <source>
        <tissue evidence="2">Salivary glands</tissue>
    </source>
</reference>
<dbReference type="EMBL" id="GGFK01015618">
    <property type="protein sequence ID" value="MBW48939.1"/>
    <property type="molecule type" value="Transcribed_RNA"/>
</dbReference>
<accession>A0A2M4B7B0</accession>
<feature type="compositionally biased region" description="Basic and acidic residues" evidence="1">
    <location>
        <begin position="52"/>
        <end position="68"/>
    </location>
</feature>
<evidence type="ECO:0000313" key="2">
    <source>
        <dbReference type="EMBL" id="MBW48939.1"/>
    </source>
</evidence>